<dbReference type="InterPro" id="IPR029063">
    <property type="entry name" value="SAM-dependent_MTases_sf"/>
</dbReference>
<accession>A0ABR6NJV7</accession>
<evidence type="ECO:0000313" key="1">
    <source>
        <dbReference type="EMBL" id="MBB5987396.1"/>
    </source>
</evidence>
<dbReference type="Proteomes" id="UP001138540">
    <property type="component" value="Unassembled WGS sequence"/>
</dbReference>
<evidence type="ECO:0008006" key="3">
    <source>
        <dbReference type="Google" id="ProtNLM"/>
    </source>
</evidence>
<gene>
    <name evidence="1" type="ORF">HNP60_003370</name>
</gene>
<sequence length="220" mass="25049">MRGDISTGRAKNRHPLDWYVEQGWEWDQIVREIGLAPELEPDCHVWDPACGYGHSGQRLEAYGLGGRIILSDLVQNVEWDEFETAPRFFAADFLVLDRAPAPRCSIWTNPPYSYRAGILEAFVRQAMRLATDRVVMLVAHKWLAPGKNRSPLFRQDFPPELVLIFSQRPSMPPGDRLHALGNRAYRGGVIDYAAVVWDVRCPTKPGDTRTVWLPPLGRTR</sequence>
<protein>
    <recommendedName>
        <fullName evidence="3">Methyltransferase</fullName>
    </recommendedName>
</protein>
<proteinExistence type="predicted"/>
<dbReference type="EMBL" id="JACHKA010000001">
    <property type="protein sequence ID" value="MBB5987396.1"/>
    <property type="molecule type" value="Genomic_DNA"/>
</dbReference>
<organism evidence="1 2">
    <name type="scientific">Sphingobium lignivorans</name>
    <dbReference type="NCBI Taxonomy" id="2735886"/>
    <lineage>
        <taxon>Bacteria</taxon>
        <taxon>Pseudomonadati</taxon>
        <taxon>Pseudomonadota</taxon>
        <taxon>Alphaproteobacteria</taxon>
        <taxon>Sphingomonadales</taxon>
        <taxon>Sphingomonadaceae</taxon>
        <taxon>Sphingobium</taxon>
    </lineage>
</organism>
<dbReference type="RefSeq" id="WP_184155896.1">
    <property type="nucleotide sequence ID" value="NZ_JACHKA010000001.1"/>
</dbReference>
<reference evidence="1 2" key="1">
    <citation type="submission" date="2020-08" db="EMBL/GenBank/DDBJ databases">
        <title>Exploring microbial biodiversity for novel pathways involved in the catabolism of aromatic compounds derived from lignin.</title>
        <authorList>
            <person name="Elkins J."/>
        </authorList>
    </citation>
    <scope>NUCLEOTIDE SEQUENCE [LARGE SCALE GENOMIC DNA]</scope>
    <source>
        <strain evidence="1 2">B1D3A</strain>
    </source>
</reference>
<dbReference type="Gene3D" id="3.40.50.150">
    <property type="entry name" value="Vaccinia Virus protein VP39"/>
    <property type="match status" value="1"/>
</dbReference>
<comment type="caution">
    <text evidence="1">The sequence shown here is derived from an EMBL/GenBank/DDBJ whole genome shotgun (WGS) entry which is preliminary data.</text>
</comment>
<dbReference type="SUPFAM" id="SSF53335">
    <property type="entry name" value="S-adenosyl-L-methionine-dependent methyltransferases"/>
    <property type="match status" value="1"/>
</dbReference>
<evidence type="ECO:0000313" key="2">
    <source>
        <dbReference type="Proteomes" id="UP001138540"/>
    </source>
</evidence>
<name>A0ABR6NJV7_9SPHN</name>
<keyword evidence="2" id="KW-1185">Reference proteome</keyword>